<sequence>MLKFVFWALLAVNAVLFAYGRGYLGKVDEAEREPQRLKNQLATERMVMLSAAEARAAADTAAPSPPPAEAAEPQPVEQAPVPAPVAATIACTQAGPFAPGDARRFETRVARLGLGERQARTSVPFQEITSHLVYLPPNGGKEGADRRAAELKEKGVDNFFVMQGDSPLKWAVSLGVFKTEAAAQSLVAALGRQGVRGVRVLPRGPQGTRPAWQFRDLTPDERIGLAGITDDFAGAQLRTCK</sequence>
<accession>A0ABV6FD36</accession>
<evidence type="ECO:0000313" key="3">
    <source>
        <dbReference type="EMBL" id="MFC0251440.1"/>
    </source>
</evidence>
<comment type="caution">
    <text evidence="3">The sequence shown here is derived from an EMBL/GenBank/DDBJ whole genome shotgun (WGS) entry which is preliminary data.</text>
</comment>
<dbReference type="EMBL" id="JBHLWP010000006">
    <property type="protein sequence ID" value="MFC0251440.1"/>
    <property type="molecule type" value="Genomic_DNA"/>
</dbReference>
<protein>
    <submittedName>
        <fullName evidence="3">SPOR domain-containing protein</fullName>
    </submittedName>
</protein>
<gene>
    <name evidence="3" type="ORF">ACFFJK_06005</name>
</gene>
<reference evidence="3 4" key="1">
    <citation type="submission" date="2024-09" db="EMBL/GenBank/DDBJ databases">
        <authorList>
            <person name="Sun Q."/>
            <person name="Mori K."/>
        </authorList>
    </citation>
    <scope>NUCLEOTIDE SEQUENCE [LARGE SCALE GENOMIC DNA]</scope>
    <source>
        <strain evidence="3 4">CCM 7792</strain>
    </source>
</reference>
<proteinExistence type="predicted"/>
<keyword evidence="4" id="KW-1185">Reference proteome</keyword>
<organism evidence="3 4">
    <name type="scientific">Massilia consociata</name>
    <dbReference type="NCBI Taxonomy" id="760117"/>
    <lineage>
        <taxon>Bacteria</taxon>
        <taxon>Pseudomonadati</taxon>
        <taxon>Pseudomonadota</taxon>
        <taxon>Betaproteobacteria</taxon>
        <taxon>Burkholderiales</taxon>
        <taxon>Oxalobacteraceae</taxon>
        <taxon>Telluria group</taxon>
        <taxon>Massilia</taxon>
    </lineage>
</organism>
<dbReference type="Gene3D" id="3.30.70.1070">
    <property type="entry name" value="Sporulation related repeat"/>
    <property type="match status" value="1"/>
</dbReference>
<dbReference type="InterPro" id="IPR036680">
    <property type="entry name" value="SPOR-like_sf"/>
</dbReference>
<feature type="domain" description="SPOR" evidence="2">
    <location>
        <begin position="140"/>
        <end position="198"/>
    </location>
</feature>
<feature type="compositionally biased region" description="Low complexity" evidence="1">
    <location>
        <begin position="69"/>
        <end position="79"/>
    </location>
</feature>
<evidence type="ECO:0000259" key="2">
    <source>
        <dbReference type="Pfam" id="PF05036"/>
    </source>
</evidence>
<name>A0ABV6FD36_9BURK</name>
<feature type="region of interest" description="Disordered" evidence="1">
    <location>
        <begin position="53"/>
        <end position="79"/>
    </location>
</feature>
<dbReference type="Pfam" id="PF05036">
    <property type="entry name" value="SPOR"/>
    <property type="match status" value="1"/>
</dbReference>
<evidence type="ECO:0000313" key="4">
    <source>
        <dbReference type="Proteomes" id="UP001589773"/>
    </source>
</evidence>
<dbReference type="RefSeq" id="WP_379678255.1">
    <property type="nucleotide sequence ID" value="NZ_JBHLWP010000006.1"/>
</dbReference>
<dbReference type="Proteomes" id="UP001589773">
    <property type="component" value="Unassembled WGS sequence"/>
</dbReference>
<feature type="compositionally biased region" description="Low complexity" evidence="1">
    <location>
        <begin position="53"/>
        <end position="62"/>
    </location>
</feature>
<dbReference type="InterPro" id="IPR007730">
    <property type="entry name" value="SPOR-like_dom"/>
</dbReference>
<evidence type="ECO:0000256" key="1">
    <source>
        <dbReference type="SAM" id="MobiDB-lite"/>
    </source>
</evidence>